<name>A0A0F8X621_9ZZZZ</name>
<proteinExistence type="predicted"/>
<dbReference type="AlphaFoldDB" id="A0A0F8X621"/>
<sequence>ISVPGILQGATFDTTDNSFWFTDAFDVFIYHFNSVGVNQSDGFDPSSAGANGPGGIAFDPTDNSFWITDFNDDFIYHFNSAGANQTDGFSILAETSGPGKIAFDTTDNSFWIVDVIDDFIYHFNSAGVNQSDGFDTLAAGSAEASGITYTNTTDNSFWITDYIDDFVYHFNSAGVNQTDGFSTLAAGAGTPKAIVFDTTDNSFWIWDTDDYFFYHFFVLATPTGSISGTSPITYGTAGNVQGTESNTGDADVTYQLFRDDVLVSNPDTTVLSVGSYNYIYNTTGGANYTANGSMDTFSLTVNKASPSSNMAISGTTPIVYPITSDFSESETNTGDGGCSYSMDRSNKIYGVNTWTFNYSTSSCTNYSA</sequence>
<protein>
    <submittedName>
        <fullName evidence="1">Uncharacterized protein</fullName>
    </submittedName>
</protein>
<gene>
    <name evidence="1" type="ORF">LCGC14_2986140</name>
</gene>
<accession>A0A0F8X621</accession>
<organism evidence="1">
    <name type="scientific">marine sediment metagenome</name>
    <dbReference type="NCBI Taxonomy" id="412755"/>
    <lineage>
        <taxon>unclassified sequences</taxon>
        <taxon>metagenomes</taxon>
        <taxon>ecological metagenomes</taxon>
    </lineage>
</organism>
<feature type="non-terminal residue" evidence="1">
    <location>
        <position position="1"/>
    </location>
</feature>
<reference evidence="1" key="1">
    <citation type="journal article" date="2015" name="Nature">
        <title>Complex archaea that bridge the gap between prokaryotes and eukaryotes.</title>
        <authorList>
            <person name="Spang A."/>
            <person name="Saw J.H."/>
            <person name="Jorgensen S.L."/>
            <person name="Zaremba-Niedzwiedzka K."/>
            <person name="Martijn J."/>
            <person name="Lind A.E."/>
            <person name="van Eijk R."/>
            <person name="Schleper C."/>
            <person name="Guy L."/>
            <person name="Ettema T.J."/>
        </authorList>
    </citation>
    <scope>NUCLEOTIDE SEQUENCE</scope>
</reference>
<evidence type="ECO:0000313" key="1">
    <source>
        <dbReference type="EMBL" id="KKK64248.1"/>
    </source>
</evidence>
<feature type="non-terminal residue" evidence="1">
    <location>
        <position position="368"/>
    </location>
</feature>
<comment type="caution">
    <text evidence="1">The sequence shown here is derived from an EMBL/GenBank/DDBJ whole genome shotgun (WGS) entry which is preliminary data.</text>
</comment>
<dbReference type="SUPFAM" id="SSF101898">
    <property type="entry name" value="NHL repeat"/>
    <property type="match status" value="1"/>
</dbReference>
<dbReference type="EMBL" id="LAZR01061109">
    <property type="protein sequence ID" value="KKK64248.1"/>
    <property type="molecule type" value="Genomic_DNA"/>
</dbReference>